<dbReference type="Proteomes" id="UP000070352">
    <property type="component" value="Unassembled WGS sequence"/>
</dbReference>
<dbReference type="InterPro" id="IPR029044">
    <property type="entry name" value="Nucleotide-diphossugar_trans"/>
</dbReference>
<protein>
    <recommendedName>
        <fullName evidence="2">Glycosyltransferase 2-like domain-containing protein</fullName>
    </recommendedName>
</protein>
<keyword evidence="4" id="KW-1185">Reference proteome</keyword>
<proteinExistence type="inferred from homology"/>
<name>A0A135L4G5_9BACI</name>
<reference evidence="3 4" key="1">
    <citation type="submission" date="2016-02" db="EMBL/GenBank/DDBJ databases">
        <title>Draft Genome for Tepidibacillus decaturensis nov. sp. Strain Z9, an Anaerobic, Moderately Thermophilic and Heterotrophic Bacterium from Deep Subsurface of the Illinois Basin, USA.</title>
        <authorList>
            <person name="Dong Y."/>
            <person name="Chang J.Y."/>
            <person name="Sanford R."/>
            <person name="Fouke B.W."/>
        </authorList>
    </citation>
    <scope>NUCLEOTIDE SEQUENCE [LARGE SCALE GENOMIC DNA]</scope>
    <source>
        <strain evidence="3 4">Z9</strain>
    </source>
</reference>
<dbReference type="Pfam" id="PF00535">
    <property type="entry name" value="Glycos_transf_2"/>
    <property type="match status" value="1"/>
</dbReference>
<dbReference type="PANTHER" id="PTHR22916">
    <property type="entry name" value="GLYCOSYLTRANSFERASE"/>
    <property type="match status" value="1"/>
</dbReference>
<organism evidence="3 4">
    <name type="scientific">Tepidibacillus decaturensis</name>
    <dbReference type="NCBI Taxonomy" id="1413211"/>
    <lineage>
        <taxon>Bacteria</taxon>
        <taxon>Bacillati</taxon>
        <taxon>Bacillota</taxon>
        <taxon>Bacilli</taxon>
        <taxon>Bacillales</taxon>
        <taxon>Bacillaceae</taxon>
        <taxon>Tepidibacillus</taxon>
    </lineage>
</organism>
<accession>A0A135L4G5</accession>
<feature type="domain" description="Glycosyltransferase 2-like" evidence="2">
    <location>
        <begin position="3"/>
        <end position="159"/>
    </location>
</feature>
<dbReference type="EMBL" id="LSKU01000001">
    <property type="protein sequence ID" value="KXG43904.1"/>
    <property type="molecule type" value="Genomic_DNA"/>
</dbReference>
<evidence type="ECO:0000313" key="3">
    <source>
        <dbReference type="EMBL" id="KXG43904.1"/>
    </source>
</evidence>
<evidence type="ECO:0000313" key="4">
    <source>
        <dbReference type="Proteomes" id="UP000070352"/>
    </source>
</evidence>
<dbReference type="AlphaFoldDB" id="A0A135L4G5"/>
<dbReference type="CDD" id="cd00761">
    <property type="entry name" value="Glyco_tranf_GTA_type"/>
    <property type="match status" value="1"/>
</dbReference>
<comment type="similarity">
    <text evidence="1">Belongs to the glycosyltransferase 2 family.</text>
</comment>
<comment type="caution">
    <text evidence="3">The sequence shown here is derived from an EMBL/GenBank/DDBJ whole genome shotgun (WGS) entry which is preliminary data.</text>
</comment>
<dbReference type="STRING" id="1413211.U473_07710"/>
<evidence type="ECO:0000256" key="1">
    <source>
        <dbReference type="ARBA" id="ARBA00006739"/>
    </source>
</evidence>
<dbReference type="Gene3D" id="3.90.550.10">
    <property type="entry name" value="Spore Coat Polysaccharide Biosynthesis Protein SpsA, Chain A"/>
    <property type="match status" value="1"/>
</dbReference>
<sequence length="351" mass="41235">MLAFYNEKKYMKKAIASVKQQSYSNWQLILLDDGSTNKSKNWILPIIKNDSRIQYKRFRKNQGKGKILNEGLKIAEGEYVLELDADDWLYPLALQLFVDYMQKLPSTVALVYSDYVTVKKVGKNLMKHQAVVARPFLNRIQWVKNYFVPIPRFYRKEALLAIGGWVTDYPSEGRLYEDIATVFRLLKHYQMAYLPKRTMVVRRRYDSITYKNRNAWYSMYKYLLARALQEWNEPYLVDVDLKNKISIKEKKGDSGSLPLVSLLISYPYHSAILPYLRQSIAHQTYPNIETIFINDHSISKETLKLANGKYVLILSPFEILNPECIEIFVDTMEEKERKGEIVLRAIAKRKK</sequence>
<gene>
    <name evidence="3" type="ORF">U473_07710</name>
</gene>
<evidence type="ECO:0000259" key="2">
    <source>
        <dbReference type="Pfam" id="PF00535"/>
    </source>
</evidence>
<dbReference type="InterPro" id="IPR001173">
    <property type="entry name" value="Glyco_trans_2-like"/>
</dbReference>
<dbReference type="SUPFAM" id="SSF53448">
    <property type="entry name" value="Nucleotide-diphospho-sugar transferases"/>
    <property type="match status" value="2"/>
</dbReference>